<accession>A0A0J6FBB1</accession>
<organism evidence="1 2">
    <name type="scientific">Coccidioides posadasii RMSCC 3488</name>
    <dbReference type="NCBI Taxonomy" id="454284"/>
    <lineage>
        <taxon>Eukaryota</taxon>
        <taxon>Fungi</taxon>
        <taxon>Dikarya</taxon>
        <taxon>Ascomycota</taxon>
        <taxon>Pezizomycotina</taxon>
        <taxon>Eurotiomycetes</taxon>
        <taxon>Eurotiomycetidae</taxon>
        <taxon>Onygenales</taxon>
        <taxon>Onygenaceae</taxon>
        <taxon>Coccidioides</taxon>
    </lineage>
</organism>
<name>A0A0J6FBB1_COCPO</name>
<dbReference type="Proteomes" id="UP000054567">
    <property type="component" value="Unassembled WGS sequence"/>
</dbReference>
<protein>
    <submittedName>
        <fullName evidence="1">Uncharacterized protein</fullName>
    </submittedName>
</protein>
<gene>
    <name evidence="1" type="ORF">CPAG_02878</name>
</gene>
<evidence type="ECO:0000313" key="1">
    <source>
        <dbReference type="EMBL" id="KMM66540.1"/>
    </source>
</evidence>
<reference evidence="2" key="3">
    <citation type="journal article" date="2010" name="Genome Res.">
        <title>Population genomic sequencing of Coccidioides fungi reveals recent hybridization and transposon control.</title>
        <authorList>
            <person name="Neafsey D.E."/>
            <person name="Barker B.M."/>
            <person name="Sharpton T.J."/>
            <person name="Stajich J.E."/>
            <person name="Park D.J."/>
            <person name="Whiston E."/>
            <person name="Hung C.-Y."/>
            <person name="McMahan C."/>
            <person name="White J."/>
            <person name="Sykes S."/>
            <person name="Heiman D."/>
            <person name="Young S."/>
            <person name="Zeng Q."/>
            <person name="Abouelleil A."/>
            <person name="Aftuck L."/>
            <person name="Bessette D."/>
            <person name="Brown A."/>
            <person name="FitzGerald M."/>
            <person name="Lui A."/>
            <person name="Macdonald J.P."/>
            <person name="Priest M."/>
            <person name="Orbach M.J."/>
            <person name="Galgiani J.N."/>
            <person name="Kirkland T.N."/>
            <person name="Cole G.T."/>
            <person name="Birren B.W."/>
            <person name="Henn M.R."/>
            <person name="Taylor J.W."/>
            <person name="Rounsley S.D."/>
        </authorList>
    </citation>
    <scope>NUCLEOTIDE SEQUENCE [LARGE SCALE GENOMIC DNA]</scope>
    <source>
        <strain evidence="2">RMSCC 3488</strain>
    </source>
</reference>
<dbReference type="EMBL" id="DS268109">
    <property type="protein sequence ID" value="KMM66540.1"/>
    <property type="molecule type" value="Genomic_DNA"/>
</dbReference>
<sequence>MVAAPSPQRNDVGLNVIEGVDSKHEVVNTERADSVNRLHRSTSADVANMQRMGKEQKLVRHFQVFSMASFVAVATRRGSRCSMCGRLCITAAVPYWSMASCRISPASSQSTSKIFTAGSCV</sequence>
<reference evidence="2" key="2">
    <citation type="journal article" date="2009" name="Genome Res.">
        <title>Comparative genomic analyses of the human fungal pathogens Coccidioides and their relatives.</title>
        <authorList>
            <person name="Sharpton T.J."/>
            <person name="Stajich J.E."/>
            <person name="Rounsley S.D."/>
            <person name="Gardner M.J."/>
            <person name="Wortman J.R."/>
            <person name="Jordar V.S."/>
            <person name="Maiti R."/>
            <person name="Kodira C.D."/>
            <person name="Neafsey D.E."/>
            <person name="Zeng Q."/>
            <person name="Hung C.-Y."/>
            <person name="McMahan C."/>
            <person name="Muszewska A."/>
            <person name="Grynberg M."/>
            <person name="Mandel M.A."/>
            <person name="Kellner E.M."/>
            <person name="Barker B.M."/>
            <person name="Galgiani J.N."/>
            <person name="Orbach M.J."/>
            <person name="Kirkland T.N."/>
            <person name="Cole G.T."/>
            <person name="Henn M.R."/>
            <person name="Birren B.W."/>
            <person name="Taylor J.W."/>
        </authorList>
    </citation>
    <scope>NUCLEOTIDE SEQUENCE [LARGE SCALE GENOMIC DNA]</scope>
    <source>
        <strain evidence="2">RMSCC 3488</strain>
    </source>
</reference>
<dbReference type="AlphaFoldDB" id="A0A0J6FBB1"/>
<dbReference type="VEuPathDB" id="FungiDB:CPAG_02878"/>
<evidence type="ECO:0000313" key="2">
    <source>
        <dbReference type="Proteomes" id="UP000054567"/>
    </source>
</evidence>
<proteinExistence type="predicted"/>
<reference evidence="1 2" key="1">
    <citation type="submission" date="2007-06" db="EMBL/GenBank/DDBJ databases">
        <title>The Genome Sequence of Coccidioides posadasii RMSCC_3488.</title>
        <authorList>
            <consortium name="Coccidioides Genome Resources Consortium"/>
            <consortium name="The Broad Institute Genome Sequencing Platform"/>
            <person name="Henn M.R."/>
            <person name="Sykes S."/>
            <person name="Young S."/>
            <person name="Jaffe D."/>
            <person name="Berlin A."/>
            <person name="Alvarez P."/>
            <person name="Butler J."/>
            <person name="Gnerre S."/>
            <person name="Grabherr M."/>
            <person name="Mauceli E."/>
            <person name="Brockman W."/>
            <person name="Kodira C."/>
            <person name="Alvarado L."/>
            <person name="Zeng Q."/>
            <person name="Crawford M."/>
            <person name="Antoine C."/>
            <person name="Devon K."/>
            <person name="Galgiani J."/>
            <person name="Orsborn K."/>
            <person name="Lewis M.L."/>
            <person name="Nusbaum C."/>
            <person name="Galagan J."/>
            <person name="Birren B."/>
        </authorList>
    </citation>
    <scope>NUCLEOTIDE SEQUENCE [LARGE SCALE GENOMIC DNA]</scope>
    <source>
        <strain evidence="1 2">RMSCC 3488</strain>
    </source>
</reference>